<dbReference type="CDD" id="cd01400">
    <property type="entry name" value="6PGL"/>
    <property type="match status" value="1"/>
</dbReference>
<dbReference type="EC" id="3.1.1.31" evidence="5 7"/>
<evidence type="ECO:0000256" key="2">
    <source>
        <dbReference type="ARBA" id="ARBA00002681"/>
    </source>
</evidence>
<sequence>MTMEFCEYPDREMLALSLADRMASQLAQHLRANDHATLCVPGGTSPMPVFETLSGADLDWGRVTVMLGDERWVDGEHKRSNSRLLRRHLLKDKAAAAEYIDLYTGDPQPEDAAEALAARIAPHLPLTVLLLGMGNDMHTASLFPGGDRLAEALATDAPPVMAIRAEGAEEPRITLTRPVLANAINIHVLITGPEKREALERAARLDPLEAPIRAFLDAATVHWAE</sequence>
<comment type="function">
    <text evidence="2 7">Hydrolysis of 6-phosphogluconolactone to 6-phosphogluconate.</text>
</comment>
<reference evidence="9 10" key="1">
    <citation type="submission" date="2016-10" db="EMBL/GenBank/DDBJ databases">
        <authorList>
            <person name="de Groot N.N."/>
        </authorList>
    </citation>
    <scope>NUCLEOTIDE SEQUENCE [LARGE SCALE GENOMIC DNA]</scope>
    <source>
        <strain evidence="9 10">CGMCC 1.8925</strain>
    </source>
</reference>
<evidence type="ECO:0000313" key="10">
    <source>
        <dbReference type="Proteomes" id="UP000199502"/>
    </source>
</evidence>
<keyword evidence="7" id="KW-0378">Hydrolase</keyword>
<evidence type="ECO:0000256" key="1">
    <source>
        <dbReference type="ARBA" id="ARBA00000832"/>
    </source>
</evidence>
<dbReference type="PANTHER" id="PTHR11054:SF0">
    <property type="entry name" value="6-PHOSPHOGLUCONOLACTONASE"/>
    <property type="match status" value="1"/>
</dbReference>
<evidence type="ECO:0000256" key="4">
    <source>
        <dbReference type="ARBA" id="ARBA00010662"/>
    </source>
</evidence>
<evidence type="ECO:0000313" key="9">
    <source>
        <dbReference type="EMBL" id="SCX98266.1"/>
    </source>
</evidence>
<dbReference type="STRING" id="336292.SAMN05660710_00439"/>
<gene>
    <name evidence="7" type="primary">pgl</name>
    <name evidence="9" type="ORF">SAMN05660710_00439</name>
</gene>
<evidence type="ECO:0000259" key="8">
    <source>
        <dbReference type="Pfam" id="PF01182"/>
    </source>
</evidence>
<dbReference type="NCBIfam" id="TIGR01198">
    <property type="entry name" value="pgl"/>
    <property type="match status" value="1"/>
</dbReference>
<dbReference type="GO" id="GO:0017057">
    <property type="term" value="F:6-phosphogluconolactonase activity"/>
    <property type="evidence" value="ECO:0007669"/>
    <property type="project" value="UniProtKB-UniRule"/>
</dbReference>
<dbReference type="GO" id="GO:0006098">
    <property type="term" value="P:pentose-phosphate shunt"/>
    <property type="evidence" value="ECO:0007669"/>
    <property type="project" value="UniProtKB-UniPathway"/>
</dbReference>
<proteinExistence type="inferred from homology"/>
<dbReference type="Proteomes" id="UP000199502">
    <property type="component" value="Unassembled WGS sequence"/>
</dbReference>
<name>A0A1G5C7C6_9RHOB</name>
<evidence type="ECO:0000256" key="3">
    <source>
        <dbReference type="ARBA" id="ARBA00004961"/>
    </source>
</evidence>
<evidence type="ECO:0000256" key="7">
    <source>
        <dbReference type="RuleBase" id="RU365095"/>
    </source>
</evidence>
<protein>
    <recommendedName>
        <fullName evidence="6 7">6-phosphogluconolactonase</fullName>
        <shortName evidence="7">6PGL</shortName>
        <ecNumber evidence="5 7">3.1.1.31</ecNumber>
    </recommendedName>
</protein>
<comment type="similarity">
    <text evidence="4 7">Belongs to the glucosamine/galactosamine-6-phosphate isomerase family. 6-phosphogluconolactonase subfamily.</text>
</comment>
<comment type="catalytic activity">
    <reaction evidence="1 7">
        <text>6-phospho-D-glucono-1,5-lactone + H2O = 6-phospho-D-gluconate + H(+)</text>
        <dbReference type="Rhea" id="RHEA:12556"/>
        <dbReference type="ChEBI" id="CHEBI:15377"/>
        <dbReference type="ChEBI" id="CHEBI:15378"/>
        <dbReference type="ChEBI" id="CHEBI:57955"/>
        <dbReference type="ChEBI" id="CHEBI:58759"/>
        <dbReference type="EC" id="3.1.1.31"/>
    </reaction>
</comment>
<dbReference type="GO" id="GO:0005975">
    <property type="term" value="P:carbohydrate metabolic process"/>
    <property type="evidence" value="ECO:0007669"/>
    <property type="project" value="UniProtKB-UniRule"/>
</dbReference>
<dbReference type="EMBL" id="FMVT01000001">
    <property type="protein sequence ID" value="SCX98266.1"/>
    <property type="molecule type" value="Genomic_DNA"/>
</dbReference>
<evidence type="ECO:0000256" key="5">
    <source>
        <dbReference type="ARBA" id="ARBA00013198"/>
    </source>
</evidence>
<dbReference type="InterPro" id="IPR039104">
    <property type="entry name" value="6PGL"/>
</dbReference>
<dbReference type="InterPro" id="IPR005900">
    <property type="entry name" value="6-phosphogluconolactonase_DevB"/>
</dbReference>
<dbReference type="UniPathway" id="UPA00115">
    <property type="reaction ID" value="UER00409"/>
</dbReference>
<dbReference type="InterPro" id="IPR037171">
    <property type="entry name" value="NagB/RpiA_transferase-like"/>
</dbReference>
<feature type="domain" description="Glucosamine/galactosamine-6-phosphate isomerase" evidence="8">
    <location>
        <begin position="9"/>
        <end position="223"/>
    </location>
</feature>
<dbReference type="Gene3D" id="3.40.50.1360">
    <property type="match status" value="1"/>
</dbReference>
<accession>A0A1G5C7C6</accession>
<dbReference type="AlphaFoldDB" id="A0A1G5C7C6"/>
<evidence type="ECO:0000256" key="6">
    <source>
        <dbReference type="ARBA" id="ARBA00020337"/>
    </source>
</evidence>
<comment type="pathway">
    <text evidence="3 7">Carbohydrate degradation; pentose phosphate pathway; D-ribulose 5-phosphate from D-glucose 6-phosphate (oxidative stage): step 2/3.</text>
</comment>
<dbReference type="InterPro" id="IPR006148">
    <property type="entry name" value="Glc/Gal-6P_isomerase"/>
</dbReference>
<keyword evidence="10" id="KW-1185">Reference proteome</keyword>
<dbReference type="PANTHER" id="PTHR11054">
    <property type="entry name" value="6-PHOSPHOGLUCONOLACTONASE"/>
    <property type="match status" value="1"/>
</dbReference>
<dbReference type="Pfam" id="PF01182">
    <property type="entry name" value="Glucosamine_iso"/>
    <property type="match status" value="1"/>
</dbReference>
<organism evidence="9 10">
    <name type="scientific">Paracoccus tibetensis</name>
    <dbReference type="NCBI Taxonomy" id="336292"/>
    <lineage>
        <taxon>Bacteria</taxon>
        <taxon>Pseudomonadati</taxon>
        <taxon>Pseudomonadota</taxon>
        <taxon>Alphaproteobacteria</taxon>
        <taxon>Rhodobacterales</taxon>
        <taxon>Paracoccaceae</taxon>
        <taxon>Paracoccus</taxon>
    </lineage>
</organism>
<dbReference type="SUPFAM" id="SSF100950">
    <property type="entry name" value="NagB/RpiA/CoA transferase-like"/>
    <property type="match status" value="1"/>
</dbReference>